<keyword evidence="1" id="KW-0472">Membrane</keyword>
<reference evidence="2" key="2">
    <citation type="journal article" date="2007" name="Science">
        <title>Draft genome sequence of the sexually transmitted pathogen Trichomonas vaginalis.</title>
        <authorList>
            <person name="Carlton J.M."/>
            <person name="Hirt R.P."/>
            <person name="Silva J.C."/>
            <person name="Delcher A.L."/>
            <person name="Schatz M."/>
            <person name="Zhao Q."/>
            <person name="Wortman J.R."/>
            <person name="Bidwell S.L."/>
            <person name="Alsmark U.C.M."/>
            <person name="Besteiro S."/>
            <person name="Sicheritz-Ponten T."/>
            <person name="Noel C.J."/>
            <person name="Dacks J.B."/>
            <person name="Foster P.G."/>
            <person name="Simillion C."/>
            <person name="Van de Peer Y."/>
            <person name="Miranda-Saavedra D."/>
            <person name="Barton G.J."/>
            <person name="Westrop G.D."/>
            <person name="Mueller S."/>
            <person name="Dessi D."/>
            <person name="Fiori P.L."/>
            <person name="Ren Q."/>
            <person name="Paulsen I."/>
            <person name="Zhang H."/>
            <person name="Bastida-Corcuera F.D."/>
            <person name="Simoes-Barbosa A."/>
            <person name="Brown M.T."/>
            <person name="Hayes R.D."/>
            <person name="Mukherjee M."/>
            <person name="Okumura C.Y."/>
            <person name="Schneider R."/>
            <person name="Smith A.J."/>
            <person name="Vanacova S."/>
            <person name="Villalvazo M."/>
            <person name="Haas B.J."/>
            <person name="Pertea M."/>
            <person name="Feldblyum T.V."/>
            <person name="Utterback T.R."/>
            <person name="Shu C.L."/>
            <person name="Osoegawa K."/>
            <person name="de Jong P.J."/>
            <person name="Hrdy I."/>
            <person name="Horvathova L."/>
            <person name="Zubacova Z."/>
            <person name="Dolezal P."/>
            <person name="Malik S.B."/>
            <person name="Logsdon J.M. Jr."/>
            <person name="Henze K."/>
            <person name="Gupta A."/>
            <person name="Wang C.C."/>
            <person name="Dunne R.L."/>
            <person name="Upcroft J.A."/>
            <person name="Upcroft P."/>
            <person name="White O."/>
            <person name="Salzberg S.L."/>
            <person name="Tang P."/>
            <person name="Chiu C.-H."/>
            <person name="Lee Y.-S."/>
            <person name="Embley T.M."/>
            <person name="Coombs G.H."/>
            <person name="Mottram J.C."/>
            <person name="Tachezy J."/>
            <person name="Fraser-Liggett C.M."/>
            <person name="Johnson P.J."/>
        </authorList>
    </citation>
    <scope>NUCLEOTIDE SEQUENCE [LARGE SCALE GENOMIC DNA]</scope>
    <source>
        <strain evidence="2">G3</strain>
    </source>
</reference>
<dbReference type="SMR" id="A2DCJ4"/>
<proteinExistence type="predicted"/>
<protein>
    <submittedName>
        <fullName evidence="2">Uncharacterized protein</fullName>
    </submittedName>
</protein>
<gene>
    <name evidence="2" type="ORF">TVAG_249910</name>
</gene>
<keyword evidence="3" id="KW-1185">Reference proteome</keyword>
<dbReference type="EMBL" id="DS113187">
    <property type="protein sequence ID" value="EAY21931.1"/>
    <property type="molecule type" value="Genomic_DNA"/>
</dbReference>
<evidence type="ECO:0000313" key="3">
    <source>
        <dbReference type="Proteomes" id="UP000001542"/>
    </source>
</evidence>
<dbReference type="InParanoid" id="A2DCJ4"/>
<dbReference type="VEuPathDB" id="TrichDB:TVAG_249910"/>
<accession>A2DCJ4</accession>
<name>A2DCJ4_TRIV3</name>
<evidence type="ECO:0000256" key="1">
    <source>
        <dbReference type="SAM" id="Phobius"/>
    </source>
</evidence>
<dbReference type="KEGG" id="tva:5467483"/>
<keyword evidence="1" id="KW-1133">Transmembrane helix</keyword>
<evidence type="ECO:0000313" key="2">
    <source>
        <dbReference type="EMBL" id="EAY21931.1"/>
    </source>
</evidence>
<dbReference type="Proteomes" id="UP000001542">
    <property type="component" value="Unassembled WGS sequence"/>
</dbReference>
<organism evidence="2 3">
    <name type="scientific">Trichomonas vaginalis (strain ATCC PRA-98 / G3)</name>
    <dbReference type="NCBI Taxonomy" id="412133"/>
    <lineage>
        <taxon>Eukaryota</taxon>
        <taxon>Metamonada</taxon>
        <taxon>Parabasalia</taxon>
        <taxon>Trichomonadida</taxon>
        <taxon>Trichomonadidae</taxon>
        <taxon>Trichomonas</taxon>
    </lineage>
</organism>
<dbReference type="AlphaFoldDB" id="A2DCJ4"/>
<feature type="transmembrane region" description="Helical" evidence="1">
    <location>
        <begin position="251"/>
        <end position="273"/>
    </location>
</feature>
<sequence>MFFLLHSIARCAYFYNGNNTVSVYTTTNKEYTLEFNHIYFLDEKPYADVTVQCGSDSQTFYSGSYSPGAMHIRTSGCTMTIEGGSYSETIVVTDIKNSYSDCESPAVIMGDYSASGSSWDCVYTSAKKIYTDSSFSRAADADGYAASKSTTYSSSYNYYYYGVLQFKPSSSQSFKTSTSSNTYTIFTKKSSYRYIVFTENGIDYGSGSGSGSGTDDTDTSNATKCTTWPCVEEDPYKKVKTWMGTMEAWKYWMYLGIIGLVIFIIVVLVPFIWCCACCCHCCCYAVQPTPNKAVELQDNPSQSKTTVVTVQQGQQYQQSPQNSGYTPEMYARRQAFEMQQTMLPPEQRAQYTPEMFQRYIEYQRQHPQEY</sequence>
<keyword evidence="1" id="KW-0812">Transmembrane</keyword>
<dbReference type="VEuPathDB" id="TrichDB:TVAGG3_0956480"/>
<reference evidence="2" key="1">
    <citation type="submission" date="2006-10" db="EMBL/GenBank/DDBJ databases">
        <authorList>
            <person name="Amadeo P."/>
            <person name="Zhao Q."/>
            <person name="Wortman J."/>
            <person name="Fraser-Liggett C."/>
            <person name="Carlton J."/>
        </authorList>
    </citation>
    <scope>NUCLEOTIDE SEQUENCE</scope>
    <source>
        <strain evidence="2">G3</strain>
    </source>
</reference>
<dbReference type="RefSeq" id="XP_001582917.1">
    <property type="nucleotide sequence ID" value="XM_001582867.1"/>
</dbReference>